<evidence type="ECO:0008006" key="6">
    <source>
        <dbReference type="Google" id="ProtNLM"/>
    </source>
</evidence>
<reference evidence="4 5" key="1">
    <citation type="submission" date="2020-10" db="EMBL/GenBank/DDBJ databases">
        <authorList>
            <person name="Klimov P.B."/>
            <person name="Dyachkov S.M."/>
            <person name="Chetverikov P.E."/>
        </authorList>
    </citation>
    <scope>NUCLEOTIDE SEQUENCE [LARGE SCALE GENOMIC DNA]</scope>
    <source>
        <strain evidence="4">BMOC 18-1129-001#AD2665</strain>
        <tissue evidence="4">Entire mites</tissue>
    </source>
</reference>
<evidence type="ECO:0000259" key="2">
    <source>
        <dbReference type="Pfam" id="PF13976"/>
    </source>
</evidence>
<keyword evidence="5" id="KW-1185">Reference proteome</keyword>
<proteinExistence type="predicted"/>
<dbReference type="InterPro" id="IPR025724">
    <property type="entry name" value="GAG-pre-integrase_dom"/>
</dbReference>
<protein>
    <recommendedName>
        <fullName evidence="6">GAG-pre-integrase domain-containing protein</fullName>
    </recommendedName>
</protein>
<evidence type="ECO:0000313" key="4">
    <source>
        <dbReference type="EMBL" id="KAG9510901.1"/>
    </source>
</evidence>
<feature type="compositionally biased region" description="Basic and acidic residues" evidence="1">
    <location>
        <begin position="54"/>
        <end position="64"/>
    </location>
</feature>
<feature type="compositionally biased region" description="Basic residues" evidence="1">
    <location>
        <begin position="20"/>
        <end position="32"/>
    </location>
</feature>
<dbReference type="EMBL" id="JAIFTH010000056">
    <property type="protein sequence ID" value="KAG9510901.1"/>
    <property type="molecule type" value="Genomic_DNA"/>
</dbReference>
<feature type="domain" description="Retrovirus-related Pol polyprotein from transposon TNT 1-94-like beta-barrel" evidence="3">
    <location>
        <begin position="132"/>
        <end position="207"/>
    </location>
</feature>
<evidence type="ECO:0000256" key="1">
    <source>
        <dbReference type="SAM" id="MobiDB-lite"/>
    </source>
</evidence>
<feature type="non-terminal residue" evidence="4">
    <location>
        <position position="1"/>
    </location>
</feature>
<feature type="compositionally biased region" description="Polar residues" evidence="1">
    <location>
        <begin position="1"/>
        <end position="13"/>
    </location>
</feature>
<evidence type="ECO:0000313" key="5">
    <source>
        <dbReference type="Proteomes" id="UP000825002"/>
    </source>
</evidence>
<feature type="compositionally biased region" description="Low complexity" evidence="1">
    <location>
        <begin position="84"/>
        <end position="109"/>
    </location>
</feature>
<name>A0ABQ7SBY5_9ACAR</name>
<organism evidence="4 5">
    <name type="scientific">Fragariocoptes setiger</name>
    <dbReference type="NCBI Taxonomy" id="1670756"/>
    <lineage>
        <taxon>Eukaryota</taxon>
        <taxon>Metazoa</taxon>
        <taxon>Ecdysozoa</taxon>
        <taxon>Arthropoda</taxon>
        <taxon>Chelicerata</taxon>
        <taxon>Arachnida</taxon>
        <taxon>Acari</taxon>
        <taxon>Acariformes</taxon>
        <taxon>Trombidiformes</taxon>
        <taxon>Prostigmata</taxon>
        <taxon>Eupodina</taxon>
        <taxon>Eriophyoidea</taxon>
        <taxon>Phytoptidae</taxon>
        <taxon>Fragariocoptes</taxon>
    </lineage>
</organism>
<feature type="compositionally biased region" description="Basic residues" evidence="1">
    <location>
        <begin position="74"/>
        <end position="83"/>
    </location>
</feature>
<evidence type="ECO:0000259" key="3">
    <source>
        <dbReference type="Pfam" id="PF22936"/>
    </source>
</evidence>
<dbReference type="Pfam" id="PF22936">
    <property type="entry name" value="Pol_BBD"/>
    <property type="match status" value="1"/>
</dbReference>
<dbReference type="InterPro" id="IPR054722">
    <property type="entry name" value="PolX-like_BBD"/>
</dbReference>
<accession>A0ABQ7SBY5</accession>
<gene>
    <name evidence="4" type="ORF">GZH46_00541</name>
</gene>
<dbReference type="Proteomes" id="UP000825002">
    <property type="component" value="Unassembled WGS sequence"/>
</dbReference>
<comment type="caution">
    <text evidence="4">The sequence shown here is derived from an EMBL/GenBank/DDBJ whole genome shotgun (WGS) entry which is preliminary data.</text>
</comment>
<feature type="region of interest" description="Disordered" evidence="1">
    <location>
        <begin position="1"/>
        <end position="110"/>
    </location>
</feature>
<sequence>MAEASNLRQTNEQALFVRRNNNRRGNRNRGRGRGNSQNANKREATDSTNAINRAMRDCPERSNESRWSNQRNNSRGRGRRGRRGQSYQNQQSSGRSNQQSETTTQQTSTYDESAVRALITVIDDCEIKQSIWVADSGCSVHMTPAKLWLYDYEEFERKIPIKVGNNEIIVALGSGKIRTTVGILHDVHYVPNVSDNLFSIGTTVDHGISFRGAAKPKRIMFEENGRTIFEAKFERGVFVMSMDICTPSKVAYSASLSEWHERFVHVSSETIKHMVKHNVVDGLEISNKTKEPASTDCAIGKIHRCSHPESDRQRATKPGLTLHFDTAGPFRIRSMVVLTTSYYVRTNIHLIAW</sequence>
<dbReference type="Pfam" id="PF13976">
    <property type="entry name" value="gag_pre-integrs"/>
    <property type="match status" value="1"/>
</dbReference>
<feature type="domain" description="GAG-pre-integrase" evidence="2">
    <location>
        <begin position="252"/>
        <end position="301"/>
    </location>
</feature>